<dbReference type="Proteomes" id="UP000183508">
    <property type="component" value="Unassembled WGS sequence"/>
</dbReference>
<dbReference type="Pfam" id="PF07687">
    <property type="entry name" value="M20_dimer"/>
    <property type="match status" value="1"/>
</dbReference>
<dbReference type="PANTHER" id="PTHR43270">
    <property type="entry name" value="BETA-ALA-HIS DIPEPTIDASE"/>
    <property type="match status" value="1"/>
</dbReference>
<dbReference type="eggNOG" id="COG0624">
    <property type="taxonomic scope" value="Bacteria"/>
</dbReference>
<sequence length="452" mass="49892">MQNVSALLTERRGEYLEQLFTLLRQPSISTQNVGMEACAEWIVRFMQSCGLDARLMPSDGYPMIYGERIRDPDAFTVLIYGHYDVQPPDPLDAWVSPPFEPTVRDGRIYARGAGDNKGQLMAQLLAIKTYLDAFGELPVNVKVLLEGEEETGSPHLDGFVSRHRDLLRTDLVYTSDGPMHDSGAPIVLLGVRGMLYVELTARGAAWDNHSGNKGNIVPNPAWTLVHLLGTMKGADGHILIEGFYDDVRRPTEAEVELLKALPYDRDRVARQIGYPTLDLDGPTYYRKLSLEPTLNICGFHSGYGGEGSKTIIPATATVKMDMRLVADQDPDDIYRKFCDHVRRHAPDVEVRHLGAMRPSRTPADLDVVRVVTEAVRTAYGMEPVLQPSLGGSLPDAVWTKTLGVPSIIVPYANFDEANHSPNENIGIDNFLGGIRCTCHVLHALGRFAGTVG</sequence>
<feature type="domain" description="Peptidase M20 dimerisation" evidence="4">
    <location>
        <begin position="190"/>
        <end position="347"/>
    </location>
</feature>
<dbReference type="Gene3D" id="3.40.630.10">
    <property type="entry name" value="Zn peptidases"/>
    <property type="match status" value="1"/>
</dbReference>
<gene>
    <name evidence="5" type="ORF">SAMN05421543_102220</name>
</gene>
<evidence type="ECO:0000313" key="6">
    <source>
        <dbReference type="Proteomes" id="UP000183508"/>
    </source>
</evidence>
<dbReference type="AlphaFoldDB" id="A0A1I7GI69"/>
<accession>A0A1I7GI69</accession>
<keyword evidence="2" id="KW-0479">Metal-binding</keyword>
<dbReference type="GO" id="GO:0006508">
    <property type="term" value="P:proteolysis"/>
    <property type="evidence" value="ECO:0007669"/>
    <property type="project" value="UniProtKB-KW"/>
</dbReference>
<keyword evidence="1" id="KW-0645">Protease</keyword>
<organism evidence="5 6">
    <name type="scientific">Alicyclobacillus macrosporangiidus</name>
    <dbReference type="NCBI Taxonomy" id="392015"/>
    <lineage>
        <taxon>Bacteria</taxon>
        <taxon>Bacillati</taxon>
        <taxon>Bacillota</taxon>
        <taxon>Bacilli</taxon>
        <taxon>Bacillales</taxon>
        <taxon>Alicyclobacillaceae</taxon>
        <taxon>Alicyclobacillus</taxon>
    </lineage>
</organism>
<evidence type="ECO:0000313" key="5">
    <source>
        <dbReference type="EMBL" id="SFU48133.1"/>
    </source>
</evidence>
<dbReference type="SUPFAM" id="SSF53187">
    <property type="entry name" value="Zn-dependent exopeptidases"/>
    <property type="match status" value="1"/>
</dbReference>
<dbReference type="InterPro" id="IPR011650">
    <property type="entry name" value="Peptidase_M20_dimer"/>
</dbReference>
<keyword evidence="6" id="KW-1185">Reference proteome</keyword>
<dbReference type="InterPro" id="IPR051458">
    <property type="entry name" value="Cyt/Met_Dipeptidase"/>
</dbReference>
<proteinExistence type="predicted"/>
<dbReference type="PANTHER" id="PTHR43270:SF8">
    <property type="entry name" value="DI- AND TRIPEPTIDASE DUG2-RELATED"/>
    <property type="match status" value="1"/>
</dbReference>
<dbReference type="InterPro" id="IPR002933">
    <property type="entry name" value="Peptidase_M20"/>
</dbReference>
<dbReference type="EMBL" id="FPBV01000002">
    <property type="protein sequence ID" value="SFU48133.1"/>
    <property type="molecule type" value="Genomic_DNA"/>
</dbReference>
<dbReference type="NCBIfam" id="NF006579">
    <property type="entry name" value="PRK09104.1"/>
    <property type="match status" value="1"/>
</dbReference>
<keyword evidence="3" id="KW-0378">Hydrolase</keyword>
<dbReference type="Pfam" id="PF01546">
    <property type="entry name" value="Peptidase_M20"/>
    <property type="match status" value="1"/>
</dbReference>
<evidence type="ECO:0000259" key="4">
    <source>
        <dbReference type="Pfam" id="PF07687"/>
    </source>
</evidence>
<dbReference type="GO" id="GO:0008233">
    <property type="term" value="F:peptidase activity"/>
    <property type="evidence" value="ECO:0007669"/>
    <property type="project" value="UniProtKB-KW"/>
</dbReference>
<reference evidence="6" key="1">
    <citation type="submission" date="2016-10" db="EMBL/GenBank/DDBJ databases">
        <authorList>
            <person name="Varghese N."/>
        </authorList>
    </citation>
    <scope>NUCLEOTIDE SEQUENCE [LARGE SCALE GENOMIC DNA]</scope>
    <source>
        <strain evidence="6">DSM 17980</strain>
    </source>
</reference>
<evidence type="ECO:0000256" key="3">
    <source>
        <dbReference type="ARBA" id="ARBA00022801"/>
    </source>
</evidence>
<evidence type="ECO:0000256" key="1">
    <source>
        <dbReference type="ARBA" id="ARBA00022670"/>
    </source>
</evidence>
<protein>
    <submittedName>
        <fullName evidence="5">Acetylornithine deacetylase/Succinyl-diaminopimelate desuccinylase</fullName>
    </submittedName>
</protein>
<name>A0A1I7GI69_9BACL</name>
<dbReference type="GO" id="GO:0046872">
    <property type="term" value="F:metal ion binding"/>
    <property type="evidence" value="ECO:0007669"/>
    <property type="project" value="UniProtKB-KW"/>
</dbReference>
<dbReference type="NCBIfam" id="NF005034">
    <property type="entry name" value="PRK06446.1"/>
    <property type="match status" value="1"/>
</dbReference>
<dbReference type="RefSeq" id="WP_245783813.1">
    <property type="nucleotide sequence ID" value="NZ_FPBV01000002.1"/>
</dbReference>
<dbReference type="Gene3D" id="3.30.70.360">
    <property type="match status" value="1"/>
</dbReference>
<evidence type="ECO:0000256" key="2">
    <source>
        <dbReference type="ARBA" id="ARBA00022723"/>
    </source>
</evidence>
<dbReference type="STRING" id="392015.SAMN05421543_102220"/>